<dbReference type="AlphaFoldDB" id="H6RFJ7"/>
<accession>H6RFJ7</accession>
<gene>
    <name evidence="2" type="ORF">VIS_S18BVA110014</name>
</gene>
<reference evidence="2" key="1">
    <citation type="journal article" date="2012" name="Environ. Microbiol.">
        <title>Genomic content of uncultured Bacteroidetes from contrasting oceanic provinces in the North Atlantic Ocean.</title>
        <authorList>
            <person name="Gomez-Pereira P.R."/>
            <person name="Schuler M."/>
            <person name="Fuchs B.M."/>
            <person name="Bennke C."/>
            <person name="Teeling H."/>
            <person name="Waldmann J."/>
            <person name="Richter M."/>
            <person name="Barbe V."/>
            <person name="Bataille E."/>
            <person name="Glockner F.O."/>
            <person name="Amann R."/>
        </authorList>
    </citation>
    <scope>NUCLEOTIDE SEQUENCE</scope>
</reference>
<keyword evidence="1" id="KW-1133">Transmembrane helix</keyword>
<organism evidence="2">
    <name type="scientific">uncultured Flavobacteriia bacterium</name>
    <dbReference type="NCBI Taxonomy" id="212695"/>
    <lineage>
        <taxon>Bacteria</taxon>
        <taxon>Pseudomonadati</taxon>
        <taxon>Bacteroidota</taxon>
        <taxon>Flavobacteriia</taxon>
        <taxon>environmental samples</taxon>
    </lineage>
</organism>
<keyword evidence="1" id="KW-0812">Transmembrane</keyword>
<feature type="transmembrane region" description="Helical" evidence="1">
    <location>
        <begin position="12"/>
        <end position="30"/>
    </location>
</feature>
<evidence type="ECO:0000313" key="2">
    <source>
        <dbReference type="EMBL" id="CCF99808.1"/>
    </source>
</evidence>
<proteinExistence type="predicted"/>
<name>H6RFJ7_9BACT</name>
<sequence>MKILRIKKNAIFYIFLSILILGIIVVFTHVNSQF</sequence>
<dbReference type="EMBL" id="FO117590">
    <property type="protein sequence ID" value="CCF99808.1"/>
    <property type="molecule type" value="Genomic_DNA"/>
</dbReference>
<reference evidence="2" key="2">
    <citation type="submission" date="2012-02" db="EMBL/GenBank/DDBJ databases">
        <authorList>
            <person name="Genoscope - CEA"/>
        </authorList>
    </citation>
    <scope>NUCLEOTIDE SEQUENCE</scope>
</reference>
<protein>
    <submittedName>
        <fullName evidence="2">Uncharacterized protein</fullName>
    </submittedName>
</protein>
<keyword evidence="1" id="KW-0472">Membrane</keyword>
<evidence type="ECO:0000256" key="1">
    <source>
        <dbReference type="SAM" id="Phobius"/>
    </source>
</evidence>